<evidence type="ECO:0000256" key="11">
    <source>
        <dbReference type="ARBA" id="ARBA00023136"/>
    </source>
</evidence>
<accession>A0A5N6PT36</accession>
<proteinExistence type="inferred from homology"/>
<dbReference type="GO" id="GO:0016616">
    <property type="term" value="F:oxidoreductase activity, acting on the CH-OH group of donors, NAD or NADP as acceptor"/>
    <property type="evidence" value="ECO:0007669"/>
    <property type="project" value="InterPro"/>
</dbReference>
<evidence type="ECO:0000256" key="10">
    <source>
        <dbReference type="ARBA" id="ARBA00023098"/>
    </source>
</evidence>
<dbReference type="SUPFAM" id="SSF51735">
    <property type="entry name" value="NAD(P)-binding Rossmann-fold domains"/>
    <property type="match status" value="1"/>
</dbReference>
<feature type="compositionally biased region" description="Polar residues" evidence="16">
    <location>
        <begin position="50"/>
        <end position="59"/>
    </location>
</feature>
<keyword evidence="11 15" id="KW-0472">Membrane</keyword>
<keyword evidence="8" id="KW-0756">Sterol biosynthesis</keyword>
<comment type="subcellular location">
    <subcellularLocation>
        <location evidence="1 15">Endoplasmic reticulum membrane</location>
        <topology evidence="1 15">Multi-pass membrane protein</topology>
    </subcellularLocation>
</comment>
<keyword evidence="7" id="KW-0560">Oxidoreductase</keyword>
<keyword evidence="10" id="KW-0443">Lipid metabolism</keyword>
<evidence type="ECO:0000313" key="19">
    <source>
        <dbReference type="Proteomes" id="UP000326396"/>
    </source>
</evidence>
<feature type="domain" description="Reticulon" evidence="17">
    <location>
        <begin position="638"/>
        <end position="796"/>
    </location>
</feature>
<protein>
    <recommendedName>
        <fullName evidence="15">Reticulon-like protein</fullName>
    </recommendedName>
</protein>
<keyword evidence="5" id="KW-0444">Lipid biosynthesis</keyword>
<dbReference type="PROSITE" id="PS50845">
    <property type="entry name" value="RETICULON"/>
    <property type="match status" value="1"/>
</dbReference>
<feature type="region of interest" description="Disordered" evidence="16">
    <location>
        <begin position="24"/>
        <end position="59"/>
    </location>
</feature>
<evidence type="ECO:0000313" key="18">
    <source>
        <dbReference type="EMBL" id="KAD6796722.1"/>
    </source>
</evidence>
<dbReference type="EMBL" id="SZYD01000003">
    <property type="protein sequence ID" value="KAD6796722.1"/>
    <property type="molecule type" value="Genomic_DNA"/>
</dbReference>
<comment type="pathway">
    <text evidence="14">Steroid biosynthesis; zymosterol biosynthesis; zymosterol from lanosterol: step 4/6.</text>
</comment>
<dbReference type="Gene3D" id="3.40.50.720">
    <property type="entry name" value="NAD(P)-binding Rossmann-like Domain"/>
    <property type="match status" value="1"/>
</dbReference>
<dbReference type="AlphaFoldDB" id="A0A5N6PT36"/>
<evidence type="ECO:0000256" key="7">
    <source>
        <dbReference type="ARBA" id="ARBA00023002"/>
    </source>
</evidence>
<evidence type="ECO:0000256" key="15">
    <source>
        <dbReference type="RuleBase" id="RU363132"/>
    </source>
</evidence>
<feature type="transmembrane region" description="Helical" evidence="15">
    <location>
        <begin position="743"/>
        <end position="761"/>
    </location>
</feature>
<dbReference type="InterPro" id="IPR050177">
    <property type="entry name" value="Lipid_A_modif_metabolic_enz"/>
</dbReference>
<dbReference type="OrthoDB" id="10058185at2759"/>
<comment type="similarity">
    <text evidence="2">Belongs to the 3-beta-HSD family.</text>
</comment>
<keyword evidence="9" id="KW-0520">NAD</keyword>
<keyword evidence="13" id="KW-0753">Steroid metabolism</keyword>
<keyword evidence="4 15" id="KW-0256">Endoplasmic reticulum</keyword>
<evidence type="ECO:0000256" key="3">
    <source>
        <dbReference type="ARBA" id="ARBA00022692"/>
    </source>
</evidence>
<evidence type="ECO:0000256" key="16">
    <source>
        <dbReference type="SAM" id="MobiDB-lite"/>
    </source>
</evidence>
<name>A0A5N6PT36_9ASTR</name>
<sequence>MAALLDTFKQLWTSIVDAFGGCCGKTKPNEDPTTTTTETNTGSDGTATTQQGVSSSGVGTTHIDLLDTGIISGGGGGTTHEDLLVASLISSGGGAHQQPESTAAGAEILDGLGWRSGAIVNLEPWRSGGLPDLSKRGLPLLSPAPSTTLQPNSRQKHLLVGKCSGRQTLPINNQQTNPRVHLQTLISCPKKGLQTFGTEIRSQLQNVIVAAAQGWDHNRGGGGGSTQTQSTSDILTRLRIVSSVLTAASVWDKSILRMAAPQERWCVVTGGRGFAARHLVDMLIRYEIYSVRITDLGPDIKLEPYEEKGNLGQALRLGRAQYVSMDLLDKSQVFKGCEGAEVVFHMAAPDSSINNYKLHYSVNVQGTKNVIEACTKLNVKRLIYTSSPSVVFDGIHGIYNGDESLPYPSKHNDSYSETKAEGEALVIKANGINGLLTCCIRPSSIFGPGDKLLVPSLVAAARAGKSKFIIGDGTNMYDFTYVENVAHAHVCAERALASDGSASKKAAGEAYFITNMEPIKFWEFMSLVLVGLGYERPRIKIPSYVMMPIARMVERIYIILAPYGMNVPQLTPSRIRLLSCNRTFSSAKANDRLGYLPIVPLQEGLKRTIESYSNLRAELLPRKEGPSKAVTYLGNGIVADIFLWRNTRLTWTAILGLFLFYINYVLPGSTMITAISKVLMWASIALFVHGKLPDHLMGYAIEKIPESKLRFSEETARKTALEVASSWNGAVDDLKSISSGNDWILFLKMTLSLFTISWIGSMSLQNFFVRVLPFAFVVFFIYDRYEDEVDRLLASIFPVKRRLKGEEQLRILKGGVIQEPLVKGI</sequence>
<reference evidence="18 19" key="1">
    <citation type="submission" date="2019-05" db="EMBL/GenBank/DDBJ databases">
        <title>Mikania micrantha, genome provides insights into the molecular mechanism of rapid growth.</title>
        <authorList>
            <person name="Liu B."/>
        </authorList>
    </citation>
    <scope>NUCLEOTIDE SEQUENCE [LARGE SCALE GENOMIC DNA]</scope>
    <source>
        <strain evidence="18">NLD-2019</strain>
        <tissue evidence="18">Leaf</tissue>
    </source>
</reference>
<evidence type="ECO:0000259" key="17">
    <source>
        <dbReference type="PROSITE" id="PS50845"/>
    </source>
</evidence>
<evidence type="ECO:0000256" key="14">
    <source>
        <dbReference type="ARBA" id="ARBA00060653"/>
    </source>
</evidence>
<evidence type="ECO:0000256" key="9">
    <source>
        <dbReference type="ARBA" id="ARBA00023027"/>
    </source>
</evidence>
<comment type="caution">
    <text evidence="18">The sequence shown here is derived from an EMBL/GenBank/DDBJ whole genome shotgun (WGS) entry which is preliminary data.</text>
</comment>
<evidence type="ECO:0000256" key="4">
    <source>
        <dbReference type="ARBA" id="ARBA00022824"/>
    </source>
</evidence>
<dbReference type="Proteomes" id="UP000326396">
    <property type="component" value="Linkage Group LG11"/>
</dbReference>
<evidence type="ECO:0000256" key="13">
    <source>
        <dbReference type="ARBA" id="ARBA00023221"/>
    </source>
</evidence>
<evidence type="ECO:0000256" key="5">
    <source>
        <dbReference type="ARBA" id="ARBA00022955"/>
    </source>
</evidence>
<dbReference type="GO" id="GO:0016126">
    <property type="term" value="P:sterol biosynthetic process"/>
    <property type="evidence" value="ECO:0007669"/>
    <property type="project" value="UniProtKB-KW"/>
</dbReference>
<evidence type="ECO:0000256" key="2">
    <source>
        <dbReference type="ARBA" id="ARBA00009219"/>
    </source>
</evidence>
<dbReference type="InterPro" id="IPR036291">
    <property type="entry name" value="NAD(P)-bd_dom_sf"/>
</dbReference>
<gene>
    <name evidence="18" type="ORF">E3N88_07618</name>
</gene>
<organism evidence="18 19">
    <name type="scientific">Mikania micrantha</name>
    <name type="common">bitter vine</name>
    <dbReference type="NCBI Taxonomy" id="192012"/>
    <lineage>
        <taxon>Eukaryota</taxon>
        <taxon>Viridiplantae</taxon>
        <taxon>Streptophyta</taxon>
        <taxon>Embryophyta</taxon>
        <taxon>Tracheophyta</taxon>
        <taxon>Spermatophyta</taxon>
        <taxon>Magnoliopsida</taxon>
        <taxon>eudicotyledons</taxon>
        <taxon>Gunneridae</taxon>
        <taxon>Pentapetalae</taxon>
        <taxon>asterids</taxon>
        <taxon>campanulids</taxon>
        <taxon>Asterales</taxon>
        <taxon>Asteraceae</taxon>
        <taxon>Asteroideae</taxon>
        <taxon>Heliantheae alliance</taxon>
        <taxon>Eupatorieae</taxon>
        <taxon>Mikania</taxon>
    </lineage>
</organism>
<evidence type="ECO:0000256" key="1">
    <source>
        <dbReference type="ARBA" id="ARBA00004477"/>
    </source>
</evidence>
<dbReference type="PANTHER" id="PTHR43245">
    <property type="entry name" value="BIFUNCTIONAL POLYMYXIN RESISTANCE PROTEIN ARNA"/>
    <property type="match status" value="1"/>
</dbReference>
<keyword evidence="3 15" id="KW-0812">Transmembrane</keyword>
<dbReference type="FunFam" id="3.40.50.720:FF:000273">
    <property type="entry name" value="Reticulon-like protein"/>
    <property type="match status" value="1"/>
</dbReference>
<keyword evidence="19" id="KW-1185">Reference proteome</keyword>
<keyword evidence="12" id="KW-1207">Sterol metabolism</keyword>
<dbReference type="InterPro" id="IPR003388">
    <property type="entry name" value="Reticulon"/>
</dbReference>
<dbReference type="Pfam" id="PF02453">
    <property type="entry name" value="Reticulon"/>
    <property type="match status" value="1"/>
</dbReference>
<feature type="transmembrane region" description="Helical" evidence="15">
    <location>
        <begin position="767"/>
        <end position="785"/>
    </location>
</feature>
<dbReference type="GO" id="GO:0005789">
    <property type="term" value="C:endoplasmic reticulum membrane"/>
    <property type="evidence" value="ECO:0007669"/>
    <property type="project" value="UniProtKB-SubCell"/>
</dbReference>
<evidence type="ECO:0000256" key="12">
    <source>
        <dbReference type="ARBA" id="ARBA00023166"/>
    </source>
</evidence>
<dbReference type="PANTHER" id="PTHR43245:SF51">
    <property type="entry name" value="SHORT CHAIN DEHYDROGENASE_REDUCTASE FAMILY 42E, MEMBER 2"/>
    <property type="match status" value="1"/>
</dbReference>
<evidence type="ECO:0000256" key="6">
    <source>
        <dbReference type="ARBA" id="ARBA00022989"/>
    </source>
</evidence>
<dbReference type="InterPro" id="IPR002225">
    <property type="entry name" value="3Beta_OHSteriod_DH/Estase"/>
</dbReference>
<feature type="transmembrane region" description="Helical" evidence="15">
    <location>
        <begin position="649"/>
        <end position="666"/>
    </location>
</feature>
<evidence type="ECO:0000256" key="8">
    <source>
        <dbReference type="ARBA" id="ARBA00023011"/>
    </source>
</evidence>
<feature type="compositionally biased region" description="Low complexity" evidence="16">
    <location>
        <begin position="31"/>
        <end position="49"/>
    </location>
</feature>
<dbReference type="Pfam" id="PF01073">
    <property type="entry name" value="3Beta_HSD"/>
    <property type="match status" value="1"/>
</dbReference>
<keyword evidence="5" id="KW-0752">Steroid biosynthesis</keyword>
<keyword evidence="6 15" id="KW-1133">Transmembrane helix</keyword>